<accession>B6VEQ4</accession>
<feature type="non-terminal residue" evidence="1">
    <location>
        <position position="1"/>
    </location>
</feature>
<protein>
    <submittedName>
        <fullName evidence="1">Uncharacterized protein</fullName>
    </submittedName>
</protein>
<proteinExistence type="evidence at transcript level"/>
<name>B6VEQ4_CUPSE</name>
<organism evidence="1">
    <name type="scientific">Cupressus sempervirens</name>
    <name type="common">Italian cypress</name>
    <dbReference type="NCBI Taxonomy" id="13469"/>
    <lineage>
        <taxon>Eukaryota</taxon>
        <taxon>Viridiplantae</taxon>
        <taxon>Streptophyta</taxon>
        <taxon>Embryophyta</taxon>
        <taxon>Tracheophyta</taxon>
        <taxon>Spermatophyta</taxon>
        <taxon>Pinopsida</taxon>
        <taxon>Pinidae</taxon>
        <taxon>Conifers II</taxon>
        <taxon>Cupressales</taxon>
        <taxon>Cupressaceae</taxon>
        <taxon>Cupressus</taxon>
    </lineage>
</organism>
<sequence length="145" mass="16243">TIAGELSSSQGIYLTKIGASFIDQTWGFLPKTQTICSMGQPWNSSVAEAFDFPGKTGCRSLPSHSVVPLIQTCENIQGDFRWQMGNEISPRSSIVSVNRSMFRVIGFLGLYSINSLKMKNQMYISKNDNQITFLSMEIETREDEK</sequence>
<reference evidence="1" key="1">
    <citation type="submission" date="2008-10" db="EMBL/GenBank/DDBJ databases">
        <title>Cloning and characterization of cold regulated sequences in cypress (Cupressus sempervirens).</title>
        <authorList>
            <person name="Pedron L."/>
            <person name="Baldi P."/>
            <person name="La Porta N."/>
        </authorList>
    </citation>
    <scope>NUCLEOTIDE SEQUENCE</scope>
    <source>
        <strain evidence="1">Cyplp112</strain>
    </source>
</reference>
<evidence type="ECO:0000313" key="1">
    <source>
        <dbReference type="EMBL" id="ACJ09633.1"/>
    </source>
</evidence>
<dbReference type="AlphaFoldDB" id="B6VEQ4"/>
<dbReference type="EMBL" id="FJ379994">
    <property type="protein sequence ID" value="ACJ09633.1"/>
    <property type="molecule type" value="mRNA"/>
</dbReference>